<dbReference type="InterPro" id="IPR050382">
    <property type="entry name" value="MFS_Na/Anion_cotransporter"/>
</dbReference>
<evidence type="ECO:0000313" key="7">
    <source>
        <dbReference type="EMBL" id="GLK72489.1"/>
    </source>
</evidence>
<feature type="transmembrane region" description="Helical" evidence="5">
    <location>
        <begin position="239"/>
        <end position="261"/>
    </location>
</feature>
<evidence type="ECO:0000256" key="4">
    <source>
        <dbReference type="ARBA" id="ARBA00023136"/>
    </source>
</evidence>
<feature type="transmembrane region" description="Helical" evidence="5">
    <location>
        <begin position="176"/>
        <end position="197"/>
    </location>
</feature>
<comment type="subcellular location">
    <subcellularLocation>
        <location evidence="1">Membrane</location>
        <topology evidence="1">Multi-pass membrane protein</topology>
    </subcellularLocation>
</comment>
<evidence type="ECO:0000256" key="5">
    <source>
        <dbReference type="SAM" id="Phobius"/>
    </source>
</evidence>
<dbReference type="SUPFAM" id="SSF103473">
    <property type="entry name" value="MFS general substrate transporter"/>
    <property type="match status" value="1"/>
</dbReference>
<dbReference type="InterPro" id="IPR011701">
    <property type="entry name" value="MFS"/>
</dbReference>
<comment type="caution">
    <text evidence="7">The sequence shown here is derived from an EMBL/GenBank/DDBJ whole genome shotgun (WGS) entry which is preliminary data.</text>
</comment>
<dbReference type="CDD" id="cd17319">
    <property type="entry name" value="MFS_ExuT_GudP_like"/>
    <property type="match status" value="1"/>
</dbReference>
<dbReference type="PROSITE" id="PS50850">
    <property type="entry name" value="MFS"/>
    <property type="match status" value="1"/>
</dbReference>
<dbReference type="GO" id="GO:0022857">
    <property type="term" value="F:transmembrane transporter activity"/>
    <property type="evidence" value="ECO:0007669"/>
    <property type="project" value="InterPro"/>
</dbReference>
<feature type="transmembrane region" description="Helical" evidence="5">
    <location>
        <begin position="308"/>
        <end position="325"/>
    </location>
</feature>
<sequence>MGGGMDAATGATVGGMRWKRLIPAAMVVYIISFMDRTNISYAFAGIGEEFAVSKADQGFAAGIFFIGYTLFQIPGGLLATHWSPKKAVGIMILLWGCAAIWCGLARSFDELVVARFVLGVAEGGVWPATLVLINNWFPMSERARAYSFWMTNLAIASIITQPLSGFIVDLTNWRTMLLIEGALPFLIATPVWSLMVADRPRDAAWCSAAERDFIETSLAADAVGEPEASSFRRIFAEPAVWLLVAVSFFIQVGFYGLNMWLPSLLKALTEADFGAVGLIAALPYCTAIVFMWANGWWVDRNRRYQRHVLLSLVLAAVSLVASVMIGQSFVILSVFFICIAVGGALSYEGPFWAAASRAVPVAAAGAAAGLINAVGNLGGFLGPRLGGILLDMSGGQFVTTAIALAASFLVAGLLMLMVRLRRDKMAMA</sequence>
<feature type="transmembrane region" description="Helical" evidence="5">
    <location>
        <begin position="112"/>
        <end position="133"/>
    </location>
</feature>
<reference evidence="7" key="2">
    <citation type="submission" date="2023-01" db="EMBL/GenBank/DDBJ databases">
        <authorList>
            <person name="Sun Q."/>
            <person name="Evtushenko L."/>
        </authorList>
    </citation>
    <scope>NUCLEOTIDE SEQUENCE</scope>
    <source>
        <strain evidence="7">VKM B-2484</strain>
    </source>
</reference>
<reference evidence="7" key="1">
    <citation type="journal article" date="2014" name="Int. J. Syst. Evol. Microbiol.">
        <title>Complete genome sequence of Corynebacterium casei LMG S-19264T (=DSM 44701T), isolated from a smear-ripened cheese.</title>
        <authorList>
            <consortium name="US DOE Joint Genome Institute (JGI-PGF)"/>
            <person name="Walter F."/>
            <person name="Albersmeier A."/>
            <person name="Kalinowski J."/>
            <person name="Ruckert C."/>
        </authorList>
    </citation>
    <scope>NUCLEOTIDE SEQUENCE</scope>
    <source>
        <strain evidence="7">VKM B-2484</strain>
    </source>
</reference>
<evidence type="ECO:0000256" key="3">
    <source>
        <dbReference type="ARBA" id="ARBA00022989"/>
    </source>
</evidence>
<evidence type="ECO:0000256" key="2">
    <source>
        <dbReference type="ARBA" id="ARBA00022692"/>
    </source>
</evidence>
<feature type="transmembrane region" description="Helical" evidence="5">
    <location>
        <begin position="21"/>
        <end position="39"/>
    </location>
</feature>
<dbReference type="InterPro" id="IPR020846">
    <property type="entry name" value="MFS_dom"/>
</dbReference>
<feature type="transmembrane region" description="Helical" evidence="5">
    <location>
        <begin position="87"/>
        <end position="106"/>
    </location>
</feature>
<dbReference type="InterPro" id="IPR036259">
    <property type="entry name" value="MFS_trans_sf"/>
</dbReference>
<dbReference type="PANTHER" id="PTHR11662">
    <property type="entry name" value="SOLUTE CARRIER FAMILY 17"/>
    <property type="match status" value="1"/>
</dbReference>
<feature type="transmembrane region" description="Helical" evidence="5">
    <location>
        <begin position="359"/>
        <end position="377"/>
    </location>
</feature>
<evidence type="ECO:0000313" key="8">
    <source>
        <dbReference type="Proteomes" id="UP001143370"/>
    </source>
</evidence>
<protein>
    <submittedName>
        <fullName evidence="7">MFS transporter</fullName>
    </submittedName>
</protein>
<feature type="transmembrane region" description="Helical" evidence="5">
    <location>
        <begin position="331"/>
        <end position="347"/>
    </location>
</feature>
<keyword evidence="2 5" id="KW-0812">Transmembrane</keyword>
<keyword evidence="3 5" id="KW-1133">Transmembrane helix</keyword>
<dbReference type="AlphaFoldDB" id="A0A9W6MZA1"/>
<feature type="transmembrane region" description="Helical" evidence="5">
    <location>
        <begin position="59"/>
        <end position="80"/>
    </location>
</feature>
<accession>A0A9W6MZA1</accession>
<keyword evidence="4 5" id="KW-0472">Membrane</keyword>
<feature type="transmembrane region" description="Helical" evidence="5">
    <location>
        <begin position="145"/>
        <end position="164"/>
    </location>
</feature>
<gene>
    <name evidence="7" type="ORF">GCM10017643_26050</name>
</gene>
<name>A0A9W6MZA1_9HYPH</name>
<evidence type="ECO:0000259" key="6">
    <source>
        <dbReference type="PROSITE" id="PS50850"/>
    </source>
</evidence>
<dbReference type="Gene3D" id="1.20.1250.20">
    <property type="entry name" value="MFS general substrate transporter like domains"/>
    <property type="match status" value="2"/>
</dbReference>
<feature type="domain" description="Major facilitator superfamily (MFS) profile" evidence="6">
    <location>
        <begin position="21"/>
        <end position="424"/>
    </location>
</feature>
<dbReference type="GO" id="GO:0016020">
    <property type="term" value="C:membrane"/>
    <property type="evidence" value="ECO:0007669"/>
    <property type="project" value="UniProtKB-SubCell"/>
</dbReference>
<feature type="transmembrane region" description="Helical" evidence="5">
    <location>
        <begin position="397"/>
        <end position="418"/>
    </location>
</feature>
<evidence type="ECO:0000256" key="1">
    <source>
        <dbReference type="ARBA" id="ARBA00004141"/>
    </source>
</evidence>
<feature type="transmembrane region" description="Helical" evidence="5">
    <location>
        <begin position="273"/>
        <end position="296"/>
    </location>
</feature>
<proteinExistence type="predicted"/>
<dbReference type="EMBL" id="BSFJ01000016">
    <property type="protein sequence ID" value="GLK72489.1"/>
    <property type="molecule type" value="Genomic_DNA"/>
</dbReference>
<dbReference type="Pfam" id="PF07690">
    <property type="entry name" value="MFS_1"/>
    <property type="match status" value="1"/>
</dbReference>
<dbReference type="Proteomes" id="UP001143370">
    <property type="component" value="Unassembled WGS sequence"/>
</dbReference>
<organism evidence="7 8">
    <name type="scientific">Ancylobacter dichloromethanicus</name>
    <dbReference type="NCBI Taxonomy" id="518825"/>
    <lineage>
        <taxon>Bacteria</taxon>
        <taxon>Pseudomonadati</taxon>
        <taxon>Pseudomonadota</taxon>
        <taxon>Alphaproteobacteria</taxon>
        <taxon>Hyphomicrobiales</taxon>
        <taxon>Xanthobacteraceae</taxon>
        <taxon>Ancylobacter</taxon>
    </lineage>
</organism>
<dbReference type="PANTHER" id="PTHR11662:SF399">
    <property type="entry name" value="FI19708P1-RELATED"/>
    <property type="match status" value="1"/>
</dbReference>
<keyword evidence="8" id="KW-1185">Reference proteome</keyword>